<gene>
    <name evidence="1" type="ORF">CBW52_07600</name>
</gene>
<accession>A0AB73NJQ3</accession>
<comment type="caution">
    <text evidence="1">The sequence shown here is derived from an EMBL/GenBank/DDBJ whole genome shotgun (WGS) entry which is preliminary data.</text>
</comment>
<dbReference type="AlphaFoldDB" id="A0AB73NJQ3"/>
<dbReference type="EMBL" id="NHOG01000009">
    <property type="protein sequence ID" value="OVZ80966.1"/>
    <property type="molecule type" value="Genomic_DNA"/>
</dbReference>
<evidence type="ECO:0008006" key="3">
    <source>
        <dbReference type="Google" id="ProtNLM"/>
    </source>
</evidence>
<evidence type="ECO:0000313" key="1">
    <source>
        <dbReference type="EMBL" id="OVZ80966.1"/>
    </source>
</evidence>
<dbReference type="Proteomes" id="UP000195840">
    <property type="component" value="Unassembled WGS sequence"/>
</dbReference>
<sequence>MITIENLIQHLPTDGRTVIHSEKGNIISIEQLKTDQFIATLPAFIEMAERAGYIITIPDI</sequence>
<protein>
    <recommendedName>
        <fullName evidence="3">Phage-like protein</fullName>
    </recommendedName>
</protein>
<organism evidence="1 2">
    <name type="scientific">Yersinia kristensenii</name>
    <dbReference type="NCBI Taxonomy" id="28152"/>
    <lineage>
        <taxon>Bacteria</taxon>
        <taxon>Pseudomonadati</taxon>
        <taxon>Pseudomonadota</taxon>
        <taxon>Gammaproteobacteria</taxon>
        <taxon>Enterobacterales</taxon>
        <taxon>Yersiniaceae</taxon>
        <taxon>Yersinia</taxon>
    </lineage>
</organism>
<reference evidence="1 2" key="1">
    <citation type="submission" date="2017-05" db="EMBL/GenBank/DDBJ databases">
        <title>Whole genome sequencing of Yersinia kristensenii.</title>
        <authorList>
            <person name="Campioni F."/>
        </authorList>
    </citation>
    <scope>NUCLEOTIDE SEQUENCE [LARGE SCALE GENOMIC DNA]</scope>
    <source>
        <strain evidence="1 2">CFSAN060538</strain>
    </source>
</reference>
<proteinExistence type="predicted"/>
<keyword evidence="2" id="KW-1185">Reference proteome</keyword>
<dbReference type="RefSeq" id="WP_087795098.1">
    <property type="nucleotide sequence ID" value="NZ_CAWNET010000061.1"/>
</dbReference>
<name>A0AB73NJQ3_YERKR</name>
<evidence type="ECO:0000313" key="2">
    <source>
        <dbReference type="Proteomes" id="UP000195840"/>
    </source>
</evidence>